<feature type="region of interest" description="Disordered" evidence="1">
    <location>
        <begin position="1"/>
        <end position="43"/>
    </location>
</feature>
<reference evidence="4 7" key="2">
    <citation type="submission" date="2017-08" db="EMBL/GenBank/DDBJ databases">
        <authorList>
            <person name="Feschi L."/>
            <person name="Jeukens J."/>
            <person name="Emond-Rheault J.-G."/>
            <person name="Kukavica-Ibrulj I."/>
            <person name="Boyle B."/>
            <person name="Levesque R.C."/>
        </authorList>
    </citation>
    <scope>NUCLEOTIDE SEQUENCE [LARGE SCALE GENOMIC DNA]</scope>
    <source>
        <strain evidence="4 7">PA-W36</strain>
    </source>
</reference>
<organism evidence="4 7">
    <name type="scientific">Pseudomonas aeruginosa</name>
    <dbReference type="NCBI Taxonomy" id="287"/>
    <lineage>
        <taxon>Bacteria</taxon>
        <taxon>Pseudomonadati</taxon>
        <taxon>Pseudomonadota</taxon>
        <taxon>Gammaproteobacteria</taxon>
        <taxon>Pseudomonadales</taxon>
        <taxon>Pseudomonadaceae</taxon>
        <taxon>Pseudomonas</taxon>
    </lineage>
</organism>
<dbReference type="EMBL" id="QORE01000899">
    <property type="protein sequence ID" value="RCI72582.1"/>
    <property type="molecule type" value="Genomic_DNA"/>
</dbReference>
<dbReference type="EMBL" id="NFFZ01000015">
    <property type="protein sequence ID" value="OTI57909.1"/>
    <property type="molecule type" value="Genomic_DNA"/>
</dbReference>
<evidence type="ECO:0000313" key="4">
    <source>
        <dbReference type="EMBL" id="RPM13412.1"/>
    </source>
</evidence>
<accession>A0A2V3FTL9</accession>
<evidence type="ECO:0000313" key="7">
    <source>
        <dbReference type="Proteomes" id="UP000284767"/>
    </source>
</evidence>
<proteinExistence type="predicted"/>
<reference evidence="2 5" key="1">
    <citation type="submission" date="2017-05" db="EMBL/GenBank/DDBJ databases">
        <authorList>
            <person name="Song R."/>
            <person name="Chenine A.L."/>
            <person name="Ruprecht R.M."/>
        </authorList>
    </citation>
    <scope>NUCLEOTIDE SEQUENCE [LARGE SCALE GENOMIC DNA]</scope>
    <source>
        <strain evidence="2 5">S567_C10_BS</strain>
    </source>
</reference>
<reference evidence="3 6" key="3">
    <citation type="submission" date="2018-07" db="EMBL/GenBank/DDBJ databases">
        <title>Mechanisms of high-level aminoglycoside resistance among Gram-negative pathogens in Brazil.</title>
        <authorList>
            <person name="Ballaben A.S."/>
            <person name="Darini A.L.C."/>
            <person name="Doi Y."/>
        </authorList>
    </citation>
    <scope>NUCLEOTIDE SEQUENCE [LARGE SCALE GENOMIC DNA]</scope>
    <source>
        <strain evidence="3 6">B2-305</strain>
    </source>
</reference>
<dbReference type="EMBL" id="NSNE01000010">
    <property type="protein sequence ID" value="RPM13412.1"/>
    <property type="molecule type" value="Genomic_DNA"/>
</dbReference>
<dbReference type="Proteomes" id="UP000284767">
    <property type="component" value="Unassembled WGS sequence"/>
</dbReference>
<name>A0A2V3FTL9_PSEAI</name>
<evidence type="ECO:0000313" key="5">
    <source>
        <dbReference type="Proteomes" id="UP000194857"/>
    </source>
</evidence>
<evidence type="ECO:0000256" key="1">
    <source>
        <dbReference type="SAM" id="MobiDB-lite"/>
    </source>
</evidence>
<protein>
    <submittedName>
        <fullName evidence="4">ATPase</fullName>
    </submittedName>
</protein>
<gene>
    <name evidence="2" type="ORF">CAZ10_24880</name>
    <name evidence="3" type="ORF">DT376_22965</name>
    <name evidence="4" type="ORF">IPC1295_17590</name>
</gene>
<evidence type="ECO:0000313" key="6">
    <source>
        <dbReference type="Proteomes" id="UP000253594"/>
    </source>
</evidence>
<sequence length="43" mass="4552">MNPRPGDTRPGMQKAHSMVGSMQWGAGPSAGSSIHVRGENFVK</sequence>
<evidence type="ECO:0000313" key="2">
    <source>
        <dbReference type="EMBL" id="OTI57909.1"/>
    </source>
</evidence>
<evidence type="ECO:0000313" key="3">
    <source>
        <dbReference type="EMBL" id="RCI72582.1"/>
    </source>
</evidence>
<dbReference type="Proteomes" id="UP000253594">
    <property type="component" value="Unassembled WGS sequence"/>
</dbReference>
<dbReference type="AlphaFoldDB" id="A0A2V3FTL9"/>
<reference evidence="4 7" key="4">
    <citation type="submission" date="2019-01" db="EMBL/GenBank/DDBJ databases">
        <title>The Pseudomonas aeruginosa pan-genome provides new insights on its population structure, horizontal gene transfer and pathogenicity.</title>
        <authorList>
            <person name="Freschi L."/>
            <person name="Vincent A.T."/>
            <person name="Jeukens J."/>
            <person name="Emond-Rheault J.-G."/>
            <person name="Kukavica-Ibrulj I."/>
            <person name="Dupont M.-J."/>
            <person name="Charette S.J."/>
            <person name="Boyle B."/>
            <person name="Levesque R.C."/>
        </authorList>
    </citation>
    <scope>NUCLEOTIDE SEQUENCE [LARGE SCALE GENOMIC DNA]</scope>
    <source>
        <strain evidence="4 7">PA-W36</strain>
    </source>
</reference>
<comment type="caution">
    <text evidence="4">The sequence shown here is derived from an EMBL/GenBank/DDBJ whole genome shotgun (WGS) entry which is preliminary data.</text>
</comment>
<dbReference type="Proteomes" id="UP000194857">
    <property type="component" value="Unassembled WGS sequence"/>
</dbReference>